<proteinExistence type="predicted"/>
<reference evidence="1 2" key="1">
    <citation type="submission" date="2019-05" db="EMBL/GenBank/DDBJ databases">
        <title>Emergence of the Ug99 lineage of the wheat stem rust pathogen through somatic hybridization.</title>
        <authorList>
            <person name="Li F."/>
            <person name="Upadhyaya N.M."/>
            <person name="Sperschneider J."/>
            <person name="Matny O."/>
            <person name="Nguyen-Phuc H."/>
            <person name="Mago R."/>
            <person name="Raley C."/>
            <person name="Miller M.E."/>
            <person name="Silverstein K.A.T."/>
            <person name="Henningsen E."/>
            <person name="Hirsch C.D."/>
            <person name="Visser B."/>
            <person name="Pretorius Z.A."/>
            <person name="Steffenson B.J."/>
            <person name="Schwessinger B."/>
            <person name="Dodds P.N."/>
            <person name="Figueroa M."/>
        </authorList>
    </citation>
    <scope>NUCLEOTIDE SEQUENCE [LARGE SCALE GENOMIC DNA]</scope>
    <source>
        <strain evidence="1">21-0</strain>
    </source>
</reference>
<evidence type="ECO:0000313" key="2">
    <source>
        <dbReference type="Proteomes" id="UP000324748"/>
    </source>
</evidence>
<protein>
    <submittedName>
        <fullName evidence="1">Uncharacterized protein</fullName>
    </submittedName>
</protein>
<dbReference type="EMBL" id="VSWC01000197">
    <property type="protein sequence ID" value="KAA1064894.1"/>
    <property type="molecule type" value="Genomic_DNA"/>
</dbReference>
<gene>
    <name evidence="1" type="ORF">PGT21_018720</name>
</gene>
<evidence type="ECO:0000313" key="1">
    <source>
        <dbReference type="EMBL" id="KAA1064894.1"/>
    </source>
</evidence>
<comment type="caution">
    <text evidence="1">The sequence shown here is derived from an EMBL/GenBank/DDBJ whole genome shotgun (WGS) entry which is preliminary data.</text>
</comment>
<accession>A0A5B0LMZ4</accession>
<keyword evidence="2" id="KW-1185">Reference proteome</keyword>
<dbReference type="AlphaFoldDB" id="A0A5B0LMZ4"/>
<dbReference type="Proteomes" id="UP000324748">
    <property type="component" value="Unassembled WGS sequence"/>
</dbReference>
<organism evidence="1 2">
    <name type="scientific">Puccinia graminis f. sp. tritici</name>
    <dbReference type="NCBI Taxonomy" id="56615"/>
    <lineage>
        <taxon>Eukaryota</taxon>
        <taxon>Fungi</taxon>
        <taxon>Dikarya</taxon>
        <taxon>Basidiomycota</taxon>
        <taxon>Pucciniomycotina</taxon>
        <taxon>Pucciniomycetes</taxon>
        <taxon>Pucciniales</taxon>
        <taxon>Pucciniaceae</taxon>
        <taxon>Puccinia</taxon>
    </lineage>
</organism>
<name>A0A5B0LMZ4_PUCGR</name>
<sequence>MLVLKRSLEQYSEWSNSKPSIQSAFIVILERNINMYMAIDFWKICTVAKQPELDKELMDAVLERLNTIDLL</sequence>